<keyword evidence="4" id="KW-1185">Reference proteome</keyword>
<feature type="transmembrane region" description="Helical" evidence="1">
    <location>
        <begin position="16"/>
        <end position="41"/>
    </location>
</feature>
<sequence length="321" mass="36563">MYIEQAYKGLSEGWRYILGILGVLFVWQIIAAIPLIAALALKDGGMSAMISGDIGRMSLVLGSNLFLFLMLLTFAIALISIFVFVKYLHKQSLTSLTTSRKKVDFKRVWFAFFLWSAISVGFIFLDIWLSPEDYEFNFKPVPFIVLAIVAVFMIPLQTSMEEYFMRGYMMQGLGTMTKNKWFPLVFTSLLFGLLHIMNPEVEKLGYGILVFYIGTGFFLGIITLMDEGLELALGFHAANNLTTALLVTADWTAFQTDSLYRDISDPVLGWDILVPVLVVFPILLILFSKKYKWTNWKEKLAGKVVSREEFLNTEKEEIVQH</sequence>
<dbReference type="PANTHER" id="PTHR39430:SF1">
    <property type="entry name" value="PROTEASE"/>
    <property type="match status" value="1"/>
</dbReference>
<gene>
    <name evidence="3" type="ORF">SAMN04488009_3028</name>
</gene>
<feature type="transmembrane region" description="Helical" evidence="1">
    <location>
        <begin position="108"/>
        <end position="129"/>
    </location>
</feature>
<feature type="transmembrane region" description="Helical" evidence="1">
    <location>
        <begin position="181"/>
        <end position="198"/>
    </location>
</feature>
<proteinExistence type="predicted"/>
<reference evidence="3 4" key="1">
    <citation type="submission" date="2017-06" db="EMBL/GenBank/DDBJ databases">
        <authorList>
            <person name="Varghese N."/>
            <person name="Submissions S."/>
        </authorList>
    </citation>
    <scope>NUCLEOTIDE SEQUENCE [LARGE SCALE GENOMIC DNA]</scope>
    <source>
        <strain evidence="3 4">DSM 19840</strain>
    </source>
</reference>
<dbReference type="RefSeq" id="WP_089261557.1">
    <property type="nucleotide sequence ID" value="NZ_FZNV01000004.1"/>
</dbReference>
<feature type="transmembrane region" description="Helical" evidence="1">
    <location>
        <begin position="65"/>
        <end position="88"/>
    </location>
</feature>
<dbReference type="Proteomes" id="UP000198337">
    <property type="component" value="Unassembled WGS sequence"/>
</dbReference>
<protein>
    <recommendedName>
        <fullName evidence="2">CAAX prenyl protease 2/Lysostaphin resistance protein A-like domain-containing protein</fullName>
    </recommendedName>
</protein>
<keyword evidence="1" id="KW-0812">Transmembrane</keyword>
<feature type="transmembrane region" description="Helical" evidence="1">
    <location>
        <begin position="237"/>
        <end position="255"/>
    </location>
</feature>
<comment type="caution">
    <text evidence="3">The sequence shown here is derived from an EMBL/GenBank/DDBJ whole genome shotgun (WGS) entry which is preliminary data.</text>
</comment>
<dbReference type="EMBL" id="FZNV01000004">
    <property type="protein sequence ID" value="SNR65788.1"/>
    <property type="molecule type" value="Genomic_DNA"/>
</dbReference>
<dbReference type="Pfam" id="PF02517">
    <property type="entry name" value="Rce1-like"/>
    <property type="match status" value="1"/>
</dbReference>
<evidence type="ECO:0000313" key="4">
    <source>
        <dbReference type="Proteomes" id="UP000198337"/>
    </source>
</evidence>
<name>A0ABY1SJR2_9FLAO</name>
<feature type="transmembrane region" description="Helical" evidence="1">
    <location>
        <begin position="267"/>
        <end position="287"/>
    </location>
</feature>
<feature type="transmembrane region" description="Helical" evidence="1">
    <location>
        <begin position="141"/>
        <end position="160"/>
    </location>
</feature>
<accession>A0ABY1SJR2</accession>
<evidence type="ECO:0000256" key="1">
    <source>
        <dbReference type="SAM" id="Phobius"/>
    </source>
</evidence>
<evidence type="ECO:0000313" key="3">
    <source>
        <dbReference type="EMBL" id="SNR65788.1"/>
    </source>
</evidence>
<evidence type="ECO:0000259" key="2">
    <source>
        <dbReference type="Pfam" id="PF02517"/>
    </source>
</evidence>
<organism evidence="3 4">
    <name type="scientific">Maribacter sedimenticola</name>
    <dbReference type="NCBI Taxonomy" id="228956"/>
    <lineage>
        <taxon>Bacteria</taxon>
        <taxon>Pseudomonadati</taxon>
        <taxon>Bacteroidota</taxon>
        <taxon>Flavobacteriia</taxon>
        <taxon>Flavobacteriales</taxon>
        <taxon>Flavobacteriaceae</taxon>
        <taxon>Maribacter</taxon>
    </lineage>
</organism>
<feature type="transmembrane region" description="Helical" evidence="1">
    <location>
        <begin position="204"/>
        <end position="225"/>
    </location>
</feature>
<keyword evidence="1" id="KW-1133">Transmembrane helix</keyword>
<feature type="domain" description="CAAX prenyl protease 2/Lysostaphin resistance protein A-like" evidence="2">
    <location>
        <begin position="143"/>
        <end position="241"/>
    </location>
</feature>
<dbReference type="PANTHER" id="PTHR39430">
    <property type="entry name" value="MEMBRANE-ASSOCIATED PROTEASE-RELATED"/>
    <property type="match status" value="1"/>
</dbReference>
<keyword evidence="1" id="KW-0472">Membrane</keyword>
<dbReference type="InterPro" id="IPR003675">
    <property type="entry name" value="Rce1/LyrA-like_dom"/>
</dbReference>